<dbReference type="OrthoDB" id="9793039at2"/>
<accession>A0A3S0AWF9</accession>
<dbReference type="AlphaFoldDB" id="A0A3S0AWF9"/>
<comment type="caution">
    <text evidence="2">The sequence shown here is derived from an EMBL/GenBank/DDBJ whole genome shotgun (WGS) entry which is preliminary data.</text>
</comment>
<dbReference type="InterPro" id="IPR004360">
    <property type="entry name" value="Glyas_Fos-R_dOase_dom"/>
</dbReference>
<dbReference type="SUPFAM" id="SSF54593">
    <property type="entry name" value="Glyoxalase/Bleomycin resistance protein/Dihydroxybiphenyl dioxygenase"/>
    <property type="match status" value="2"/>
</dbReference>
<dbReference type="CDD" id="cd07247">
    <property type="entry name" value="SgaA_N_like"/>
    <property type="match status" value="2"/>
</dbReference>
<protein>
    <submittedName>
        <fullName evidence="2">VOC family protein</fullName>
    </submittedName>
</protein>
<dbReference type="PANTHER" id="PTHR33993">
    <property type="entry name" value="GLYOXALASE-RELATED"/>
    <property type="match status" value="1"/>
</dbReference>
<dbReference type="PROSITE" id="PS51819">
    <property type="entry name" value="VOC"/>
    <property type="match status" value="2"/>
</dbReference>
<dbReference type="Pfam" id="PF18029">
    <property type="entry name" value="Glyoxalase_6"/>
    <property type="match status" value="1"/>
</dbReference>
<feature type="domain" description="VOC" evidence="1">
    <location>
        <begin position="8"/>
        <end position="127"/>
    </location>
</feature>
<dbReference type="InterPro" id="IPR052164">
    <property type="entry name" value="Anthracycline_SecMetBiosynth"/>
</dbReference>
<dbReference type="InterPro" id="IPR037523">
    <property type="entry name" value="VOC_core"/>
</dbReference>
<dbReference type="RefSeq" id="WP_126120384.1">
    <property type="nucleotide sequence ID" value="NZ_RXHJ01000006.1"/>
</dbReference>
<feature type="domain" description="VOC" evidence="1">
    <location>
        <begin position="141"/>
        <end position="243"/>
    </location>
</feature>
<evidence type="ECO:0000259" key="1">
    <source>
        <dbReference type="PROSITE" id="PS51819"/>
    </source>
</evidence>
<sequence length="243" mass="26035">MPEIKHGEPAWMDLSTTDVDAAAVFYRELLGWDFLHDDPELGEYRMVERGGLPVGGAMSSAMGMDDAAAPEETGWTIFLKVDDITEIAAKVVDAGGHVTMPPMRISDLGTTAMITDSTGAALGLWEPAGFGGFARESGPGTPVWFEIVSTDFDAAVDFYGKVFGWRLRPLDGDVRYATTLTAGIRAGNRSHWRMYVQVVDVDAGVDKLRELGGALLSDPGDTPFGRVAGVADPQGASFHLIQP</sequence>
<dbReference type="Pfam" id="PF00903">
    <property type="entry name" value="Glyoxalase"/>
    <property type="match status" value="1"/>
</dbReference>
<dbReference type="InterPro" id="IPR041581">
    <property type="entry name" value="Glyoxalase_6"/>
</dbReference>
<dbReference type="InterPro" id="IPR029068">
    <property type="entry name" value="Glyas_Bleomycin-R_OHBP_Dase"/>
</dbReference>
<evidence type="ECO:0000313" key="3">
    <source>
        <dbReference type="Proteomes" id="UP000274907"/>
    </source>
</evidence>
<proteinExistence type="predicted"/>
<dbReference type="Gene3D" id="3.10.180.10">
    <property type="entry name" value="2,3-Dihydroxybiphenyl 1,2-Dioxygenase, domain 1"/>
    <property type="match status" value="2"/>
</dbReference>
<reference evidence="2 3" key="1">
    <citation type="submission" date="2018-12" db="EMBL/GenBank/DDBJ databases">
        <title>YIM 101343 draft genome.</title>
        <authorList>
            <person name="Chen X."/>
        </authorList>
    </citation>
    <scope>NUCLEOTIDE SEQUENCE [LARGE SCALE GENOMIC DNA]</scope>
    <source>
        <strain evidence="2 3">YIM 101343</strain>
    </source>
</reference>
<name>A0A3S0AWF9_9CORY</name>
<dbReference type="PANTHER" id="PTHR33993:SF14">
    <property type="entry name" value="GB|AAF24581.1"/>
    <property type="match status" value="1"/>
</dbReference>
<keyword evidence="3" id="KW-1185">Reference proteome</keyword>
<evidence type="ECO:0000313" key="2">
    <source>
        <dbReference type="EMBL" id="RSZ63751.1"/>
    </source>
</evidence>
<dbReference type="EMBL" id="RXHJ01000006">
    <property type="protein sequence ID" value="RSZ63751.1"/>
    <property type="molecule type" value="Genomic_DNA"/>
</dbReference>
<dbReference type="Proteomes" id="UP000274907">
    <property type="component" value="Unassembled WGS sequence"/>
</dbReference>
<organism evidence="2 3">
    <name type="scientific">Corynebacterium hylobatis</name>
    <dbReference type="NCBI Taxonomy" id="1859290"/>
    <lineage>
        <taxon>Bacteria</taxon>
        <taxon>Bacillati</taxon>
        <taxon>Actinomycetota</taxon>
        <taxon>Actinomycetes</taxon>
        <taxon>Mycobacteriales</taxon>
        <taxon>Corynebacteriaceae</taxon>
        <taxon>Corynebacterium</taxon>
    </lineage>
</organism>
<gene>
    <name evidence="2" type="ORF">EAH68_05770</name>
</gene>